<comment type="subcellular location">
    <subcellularLocation>
        <location evidence="1">Cell membrane</location>
        <topology evidence="1">Multi-pass membrane protein</topology>
    </subcellularLocation>
</comment>
<feature type="transmembrane region" description="Helical" evidence="9">
    <location>
        <begin position="187"/>
        <end position="205"/>
    </location>
</feature>
<accession>A0ABU3Q0S6</accession>
<reference evidence="11 12" key="1">
    <citation type="submission" date="2023-08" db="EMBL/GenBank/DDBJ databases">
        <title>Nocardioides seae sp. nov., a bacterium isolated from a soil.</title>
        <authorList>
            <person name="Wang X."/>
        </authorList>
    </citation>
    <scope>NUCLEOTIDE SEQUENCE [LARGE SCALE GENOMIC DNA]</scope>
    <source>
        <strain evidence="11 12">YZH12</strain>
    </source>
</reference>
<feature type="transmembrane region" description="Helical" evidence="9">
    <location>
        <begin position="402"/>
        <end position="421"/>
    </location>
</feature>
<evidence type="ECO:0000256" key="4">
    <source>
        <dbReference type="ARBA" id="ARBA00022679"/>
    </source>
</evidence>
<feature type="transmembrane region" description="Helical" evidence="9">
    <location>
        <begin position="255"/>
        <end position="275"/>
    </location>
</feature>
<evidence type="ECO:0000256" key="9">
    <source>
        <dbReference type="SAM" id="Phobius"/>
    </source>
</evidence>
<keyword evidence="12" id="KW-1185">Reference proteome</keyword>
<feature type="domain" description="Glycosyltransferase RgtA/B/C/D-like" evidence="10">
    <location>
        <begin position="109"/>
        <end position="265"/>
    </location>
</feature>
<feature type="transmembrane region" description="Helical" evidence="9">
    <location>
        <begin position="363"/>
        <end position="390"/>
    </location>
</feature>
<evidence type="ECO:0000256" key="3">
    <source>
        <dbReference type="ARBA" id="ARBA00022676"/>
    </source>
</evidence>
<evidence type="ECO:0000256" key="5">
    <source>
        <dbReference type="ARBA" id="ARBA00022692"/>
    </source>
</evidence>
<evidence type="ECO:0000313" key="12">
    <source>
        <dbReference type="Proteomes" id="UP001268542"/>
    </source>
</evidence>
<sequence>MTTLLDPPEVGRLRDTADGSDPSHSAGSADATPVGGTARPPLRRRALDGLRHRRRSLAWLLPLLALTAAARLVNLGGTPQRIDDEGTYAAQAFAVERLGELAHYTYWYDHPPLGWIQIAGWTALTRGFDRHDIAVVAAREAMVVAAVAAAALLWVLARRLGLGRPAAGLAVALFALSPLAVQFTKTAYLDNVATPWVLAAFVLALSRRNQLMAFTGAAVCFGVAVLSKETSLLLLPFLVWQLVRTAHPSTRRYTLSVSGALLTMIGLGYVVFALVKGELVPGEDRVSLVDGLAFQLVTRDASGSVLDAGTQAGLTVRTWLTLDAVLLTAGLLAALAALALRALRPYAAAYLLLTLTVLKPGYLPVPFVIALLPFAALLVAGVAQAGVRLVRDRETSRPRRSLGAVVVAAGLAAVVAAGALWTGQLRGLWTSDLDAPLRDAQSWAATNLDEDDRILVDDAAWVDLVRAGLPREQVVWYYKADTDPDVSDLTPNGWADYDYVLVTEGMRQGAGSSPTLDAARENSIRVAEFGEGGDAVELLRVLPDGTDDFYARAYGDEQARTAAARLLADNPSVSLSDEARERLLAGDVDGRVVTLLAQLAGERTLSVADFPTVPGEAGSELPGRTVELDGVDGEAVDGAGGDAVVAEARDQVGAYALQDVERGDDTLTLRFPVAGPSALLPEPPQE</sequence>
<evidence type="ECO:0000256" key="6">
    <source>
        <dbReference type="ARBA" id="ARBA00022989"/>
    </source>
</evidence>
<feature type="transmembrane region" description="Helical" evidence="9">
    <location>
        <begin position="133"/>
        <end position="155"/>
    </location>
</feature>
<feature type="transmembrane region" description="Helical" evidence="9">
    <location>
        <begin position="162"/>
        <end position="181"/>
    </location>
</feature>
<protein>
    <recommendedName>
        <fullName evidence="10">Glycosyltransferase RgtA/B/C/D-like domain-containing protein</fullName>
    </recommendedName>
</protein>
<dbReference type="InterPro" id="IPR038731">
    <property type="entry name" value="RgtA/B/C-like"/>
</dbReference>
<dbReference type="InterPro" id="IPR050297">
    <property type="entry name" value="LipidA_mod_glycosyltrf_83"/>
</dbReference>
<gene>
    <name evidence="11" type="ORF">RDV89_17885</name>
</gene>
<dbReference type="Pfam" id="PF13231">
    <property type="entry name" value="PMT_2"/>
    <property type="match status" value="1"/>
</dbReference>
<dbReference type="PANTHER" id="PTHR33908:SF11">
    <property type="entry name" value="MEMBRANE PROTEIN"/>
    <property type="match status" value="1"/>
</dbReference>
<dbReference type="Proteomes" id="UP001268542">
    <property type="component" value="Unassembled WGS sequence"/>
</dbReference>
<feature type="transmembrane region" description="Helical" evidence="9">
    <location>
        <begin position="324"/>
        <end position="343"/>
    </location>
</feature>
<proteinExistence type="predicted"/>
<keyword evidence="2" id="KW-1003">Cell membrane</keyword>
<evidence type="ECO:0000256" key="1">
    <source>
        <dbReference type="ARBA" id="ARBA00004651"/>
    </source>
</evidence>
<dbReference type="PANTHER" id="PTHR33908">
    <property type="entry name" value="MANNOSYLTRANSFERASE YKCB-RELATED"/>
    <property type="match status" value="1"/>
</dbReference>
<organism evidence="11 12">
    <name type="scientific">Nocardioides imazamoxiresistens</name>
    <dbReference type="NCBI Taxonomy" id="3231893"/>
    <lineage>
        <taxon>Bacteria</taxon>
        <taxon>Bacillati</taxon>
        <taxon>Actinomycetota</taxon>
        <taxon>Actinomycetes</taxon>
        <taxon>Propionibacteriales</taxon>
        <taxon>Nocardioidaceae</taxon>
        <taxon>Nocardioides</taxon>
    </lineage>
</organism>
<feature type="transmembrane region" description="Helical" evidence="9">
    <location>
        <begin position="217"/>
        <end position="243"/>
    </location>
</feature>
<evidence type="ECO:0000256" key="8">
    <source>
        <dbReference type="SAM" id="MobiDB-lite"/>
    </source>
</evidence>
<keyword evidence="6 9" id="KW-1133">Transmembrane helix</keyword>
<dbReference type="RefSeq" id="WP_315735258.1">
    <property type="nucleotide sequence ID" value="NZ_JAVYII010000009.1"/>
</dbReference>
<evidence type="ECO:0000313" key="11">
    <source>
        <dbReference type="EMBL" id="MDT9594964.1"/>
    </source>
</evidence>
<evidence type="ECO:0000256" key="2">
    <source>
        <dbReference type="ARBA" id="ARBA00022475"/>
    </source>
</evidence>
<comment type="caution">
    <text evidence="11">The sequence shown here is derived from an EMBL/GenBank/DDBJ whole genome shotgun (WGS) entry which is preliminary data.</text>
</comment>
<dbReference type="EMBL" id="JAVYII010000009">
    <property type="protein sequence ID" value="MDT9594964.1"/>
    <property type="molecule type" value="Genomic_DNA"/>
</dbReference>
<keyword evidence="4" id="KW-0808">Transferase</keyword>
<evidence type="ECO:0000256" key="7">
    <source>
        <dbReference type="ARBA" id="ARBA00023136"/>
    </source>
</evidence>
<keyword evidence="5 9" id="KW-0812">Transmembrane</keyword>
<name>A0ABU3Q0S6_9ACTN</name>
<keyword evidence="3" id="KW-0328">Glycosyltransferase</keyword>
<evidence type="ECO:0000259" key="10">
    <source>
        <dbReference type="Pfam" id="PF13231"/>
    </source>
</evidence>
<keyword evidence="7 9" id="KW-0472">Membrane</keyword>
<feature type="region of interest" description="Disordered" evidence="8">
    <location>
        <begin position="1"/>
        <end position="42"/>
    </location>
</feature>